<organism evidence="2 6">
    <name type="scientific">Puccinia graminis f. sp. tritici</name>
    <dbReference type="NCBI Taxonomy" id="56615"/>
    <lineage>
        <taxon>Eukaryota</taxon>
        <taxon>Fungi</taxon>
        <taxon>Dikarya</taxon>
        <taxon>Basidiomycota</taxon>
        <taxon>Pucciniomycotina</taxon>
        <taxon>Pucciniomycetes</taxon>
        <taxon>Pucciniales</taxon>
        <taxon>Pucciniaceae</taxon>
        <taxon>Puccinia</taxon>
    </lineage>
</organism>
<sequence>MKYLLALACLLTLIQTLQAAPAPDNSIFHVVPPEISIRPTINPRPPPVNAPYPPCDGC</sequence>
<dbReference type="EMBL" id="VSWC01000157">
    <property type="protein sequence ID" value="KAA1074608.1"/>
    <property type="molecule type" value="Genomic_DNA"/>
</dbReference>
<feature type="signal peptide" evidence="1">
    <location>
        <begin position="1"/>
        <end position="19"/>
    </location>
</feature>
<dbReference type="AlphaFoldDB" id="A0A5B0MER8"/>
<evidence type="ECO:0000256" key="1">
    <source>
        <dbReference type="SAM" id="SignalP"/>
    </source>
</evidence>
<gene>
    <name evidence="2" type="ORF">PGT21_013277</name>
    <name evidence="3" type="ORF">PGT21_014233</name>
    <name evidence="4" type="ORF">PGTUg99_026264</name>
    <name evidence="5" type="ORF">PGTUg99_030863</name>
</gene>
<evidence type="ECO:0000313" key="4">
    <source>
        <dbReference type="EMBL" id="KAA1115960.1"/>
    </source>
</evidence>
<proteinExistence type="predicted"/>
<evidence type="ECO:0000313" key="5">
    <source>
        <dbReference type="EMBL" id="KAA1131560.1"/>
    </source>
</evidence>
<accession>A0A5B0MER8</accession>
<evidence type="ECO:0000313" key="7">
    <source>
        <dbReference type="Proteomes" id="UP000325313"/>
    </source>
</evidence>
<reference evidence="6 7" key="1">
    <citation type="submission" date="2019-05" db="EMBL/GenBank/DDBJ databases">
        <title>Emergence of the Ug99 lineage of the wheat stem rust pathogen through somatic hybridization.</title>
        <authorList>
            <person name="Li F."/>
            <person name="Upadhyaya N.M."/>
            <person name="Sperschneider J."/>
            <person name="Matny O."/>
            <person name="Nguyen-Phuc H."/>
            <person name="Mago R."/>
            <person name="Raley C."/>
            <person name="Miller M.E."/>
            <person name="Silverstein K.A.T."/>
            <person name="Henningsen E."/>
            <person name="Hirsch C.D."/>
            <person name="Visser B."/>
            <person name="Pretorius Z.A."/>
            <person name="Steffenson B.J."/>
            <person name="Schwessinger B."/>
            <person name="Dodds P.N."/>
            <person name="Figueroa M."/>
        </authorList>
    </citation>
    <scope>NUCLEOTIDE SEQUENCE [LARGE SCALE GENOMIC DNA]</scope>
    <source>
        <strain evidence="2">21-0</strain>
        <strain evidence="4 7">Ug99</strain>
    </source>
</reference>
<dbReference type="EMBL" id="VSWC01000131">
    <property type="protein sequence ID" value="KAA1080603.1"/>
    <property type="molecule type" value="Genomic_DNA"/>
</dbReference>
<protein>
    <submittedName>
        <fullName evidence="2">Uncharacterized protein</fullName>
    </submittedName>
</protein>
<name>A0A5B0MER8_PUCGR</name>
<evidence type="ECO:0000313" key="3">
    <source>
        <dbReference type="EMBL" id="KAA1080603.1"/>
    </source>
</evidence>
<dbReference type="Proteomes" id="UP000324748">
    <property type="component" value="Unassembled WGS sequence"/>
</dbReference>
<keyword evidence="1" id="KW-0732">Signal</keyword>
<dbReference type="Proteomes" id="UP000325313">
    <property type="component" value="Unassembled WGS sequence"/>
</dbReference>
<dbReference type="EMBL" id="VDEP01000271">
    <property type="protein sequence ID" value="KAA1115960.1"/>
    <property type="molecule type" value="Genomic_DNA"/>
</dbReference>
<evidence type="ECO:0000313" key="6">
    <source>
        <dbReference type="Proteomes" id="UP000324748"/>
    </source>
</evidence>
<keyword evidence="6" id="KW-1185">Reference proteome</keyword>
<dbReference type="EMBL" id="VDEP01000103">
    <property type="protein sequence ID" value="KAA1131560.1"/>
    <property type="molecule type" value="Genomic_DNA"/>
</dbReference>
<comment type="caution">
    <text evidence="2">The sequence shown here is derived from an EMBL/GenBank/DDBJ whole genome shotgun (WGS) entry which is preliminary data.</text>
</comment>
<feature type="chain" id="PRO_5036137224" evidence="1">
    <location>
        <begin position="20"/>
        <end position="58"/>
    </location>
</feature>
<evidence type="ECO:0000313" key="2">
    <source>
        <dbReference type="EMBL" id="KAA1074608.1"/>
    </source>
</evidence>